<feature type="compositionally biased region" description="Basic and acidic residues" evidence="9">
    <location>
        <begin position="516"/>
        <end position="529"/>
    </location>
</feature>
<comment type="subcellular location">
    <subcellularLocation>
        <location evidence="1">Membrane</location>
        <topology evidence="1">Multi-pass membrane protein</topology>
    </subcellularLocation>
</comment>
<feature type="domain" description="ABC transporter" evidence="11">
    <location>
        <begin position="1394"/>
        <end position="1630"/>
    </location>
</feature>
<evidence type="ECO:0000256" key="9">
    <source>
        <dbReference type="SAM" id="MobiDB-lite"/>
    </source>
</evidence>
<feature type="domain" description="ABC transporter" evidence="11">
    <location>
        <begin position="771"/>
        <end position="1012"/>
    </location>
</feature>
<dbReference type="InterPro" id="IPR027417">
    <property type="entry name" value="P-loop_NTPase"/>
</dbReference>
<dbReference type="FunFam" id="1.20.1560.10:FF:000013">
    <property type="entry name" value="ABC transporter C family member 2"/>
    <property type="match status" value="1"/>
</dbReference>
<dbReference type="FunFam" id="3.40.50.300:FF:000838">
    <property type="entry name" value="ABC multidrug transporter (Eurofung)"/>
    <property type="match status" value="1"/>
</dbReference>
<dbReference type="EMBL" id="KN824846">
    <property type="protein sequence ID" value="KIK99938.1"/>
    <property type="molecule type" value="Genomic_DNA"/>
</dbReference>
<dbReference type="InterPro" id="IPR003439">
    <property type="entry name" value="ABC_transporter-like_ATP-bd"/>
</dbReference>
<feature type="compositionally biased region" description="Polar residues" evidence="9">
    <location>
        <begin position="497"/>
        <end position="509"/>
    </location>
</feature>
<dbReference type="SUPFAM" id="SSF52540">
    <property type="entry name" value="P-loop containing nucleoside triphosphate hydrolases"/>
    <property type="match status" value="2"/>
</dbReference>
<dbReference type="InterPro" id="IPR017871">
    <property type="entry name" value="ABC_transporter-like_CS"/>
</dbReference>
<evidence type="ECO:0000256" key="4">
    <source>
        <dbReference type="ARBA" id="ARBA00022737"/>
    </source>
</evidence>
<evidence type="ECO:0000259" key="11">
    <source>
        <dbReference type="PROSITE" id="PS50893"/>
    </source>
</evidence>
<keyword evidence="8 10" id="KW-0472">Membrane</keyword>
<reference evidence="13 14" key="1">
    <citation type="submission" date="2014-04" db="EMBL/GenBank/DDBJ databases">
        <authorList>
            <consortium name="DOE Joint Genome Institute"/>
            <person name="Kuo A."/>
            <person name="Kohler A."/>
            <person name="Jargeat P."/>
            <person name="Nagy L.G."/>
            <person name="Floudas D."/>
            <person name="Copeland A."/>
            <person name="Barry K.W."/>
            <person name="Cichocki N."/>
            <person name="Veneault-Fourrey C."/>
            <person name="LaButti K."/>
            <person name="Lindquist E.A."/>
            <person name="Lipzen A."/>
            <person name="Lundell T."/>
            <person name="Morin E."/>
            <person name="Murat C."/>
            <person name="Sun H."/>
            <person name="Tunlid A."/>
            <person name="Henrissat B."/>
            <person name="Grigoriev I.V."/>
            <person name="Hibbett D.S."/>
            <person name="Martin F."/>
            <person name="Nordberg H.P."/>
            <person name="Cantor M.N."/>
            <person name="Hua S.X."/>
        </authorList>
    </citation>
    <scope>NUCLEOTIDE SEQUENCE [LARGE SCALE GENOMIC DNA]</scope>
    <source>
        <strain evidence="13 14">Ve08.2h10</strain>
    </source>
</reference>
<dbReference type="InterPro" id="IPR003593">
    <property type="entry name" value="AAA+_ATPase"/>
</dbReference>
<feature type="transmembrane region" description="Helical" evidence="10">
    <location>
        <begin position="1329"/>
        <end position="1350"/>
    </location>
</feature>
<organism evidence="13 14">
    <name type="scientific">Paxillus rubicundulus Ve08.2h10</name>
    <dbReference type="NCBI Taxonomy" id="930991"/>
    <lineage>
        <taxon>Eukaryota</taxon>
        <taxon>Fungi</taxon>
        <taxon>Dikarya</taxon>
        <taxon>Basidiomycota</taxon>
        <taxon>Agaricomycotina</taxon>
        <taxon>Agaricomycetes</taxon>
        <taxon>Agaricomycetidae</taxon>
        <taxon>Boletales</taxon>
        <taxon>Paxilineae</taxon>
        <taxon>Paxillaceae</taxon>
        <taxon>Paxillus</taxon>
    </lineage>
</organism>
<feature type="transmembrane region" description="Helical" evidence="10">
    <location>
        <begin position="1302"/>
        <end position="1323"/>
    </location>
</feature>
<dbReference type="HOGENOM" id="CLU_000604_27_6_1"/>
<dbReference type="PANTHER" id="PTHR24223">
    <property type="entry name" value="ATP-BINDING CASSETTE SUB-FAMILY C"/>
    <property type="match status" value="1"/>
</dbReference>
<evidence type="ECO:0000313" key="13">
    <source>
        <dbReference type="EMBL" id="KIK99938.1"/>
    </source>
</evidence>
<evidence type="ECO:0000256" key="6">
    <source>
        <dbReference type="ARBA" id="ARBA00022840"/>
    </source>
</evidence>
<keyword evidence="14" id="KW-1185">Reference proteome</keyword>
<feature type="transmembrane region" description="Helical" evidence="10">
    <location>
        <begin position="83"/>
        <end position="102"/>
    </location>
</feature>
<dbReference type="PROSITE" id="PS50893">
    <property type="entry name" value="ABC_TRANSPORTER_2"/>
    <property type="match status" value="2"/>
</dbReference>
<feature type="domain" description="ABC transmembrane type-1" evidence="12">
    <location>
        <begin position="375"/>
        <end position="725"/>
    </location>
</feature>
<feature type="transmembrane region" description="Helical" evidence="10">
    <location>
        <begin position="414"/>
        <end position="435"/>
    </location>
</feature>
<feature type="transmembrane region" description="Helical" evidence="10">
    <location>
        <begin position="1117"/>
        <end position="1144"/>
    </location>
</feature>
<dbReference type="PANTHER" id="PTHR24223:SF356">
    <property type="entry name" value="ATP-BINDING CASSETTE TRANSPORTER ABC4"/>
    <property type="match status" value="1"/>
</dbReference>
<dbReference type="Proteomes" id="UP000054538">
    <property type="component" value="Unassembled WGS sequence"/>
</dbReference>
<gene>
    <name evidence="13" type="ORF">PAXRUDRAFT_404914</name>
</gene>
<dbReference type="PROSITE" id="PS00211">
    <property type="entry name" value="ABC_TRANSPORTER_1"/>
    <property type="match status" value="1"/>
</dbReference>
<feature type="transmembrane region" description="Helical" evidence="10">
    <location>
        <begin position="181"/>
        <end position="210"/>
    </location>
</feature>
<dbReference type="InterPro" id="IPR036640">
    <property type="entry name" value="ABC1_TM_sf"/>
</dbReference>
<evidence type="ECO:0000256" key="10">
    <source>
        <dbReference type="SAM" id="Phobius"/>
    </source>
</evidence>
<evidence type="ECO:0000256" key="1">
    <source>
        <dbReference type="ARBA" id="ARBA00004141"/>
    </source>
</evidence>
<keyword evidence="2" id="KW-0813">Transport</keyword>
<keyword evidence="3 10" id="KW-0812">Transmembrane</keyword>
<keyword evidence="6" id="KW-0067">ATP-binding</keyword>
<proteinExistence type="predicted"/>
<dbReference type="CDD" id="cd03244">
    <property type="entry name" value="ABCC_MRP_domain2"/>
    <property type="match status" value="1"/>
</dbReference>
<evidence type="ECO:0000256" key="2">
    <source>
        <dbReference type="ARBA" id="ARBA00022448"/>
    </source>
</evidence>
<dbReference type="Pfam" id="PF00005">
    <property type="entry name" value="ABC_tran"/>
    <property type="match status" value="2"/>
</dbReference>
<feature type="transmembrane region" description="Helical" evidence="10">
    <location>
        <begin position="261"/>
        <end position="280"/>
    </location>
</feature>
<feature type="transmembrane region" description="Helical" evidence="10">
    <location>
        <begin position="222"/>
        <end position="240"/>
    </location>
</feature>
<dbReference type="InterPro" id="IPR011527">
    <property type="entry name" value="ABC1_TM_dom"/>
</dbReference>
<accession>A0A0D0DWZ2</accession>
<name>A0A0D0DWZ2_9AGAM</name>
<evidence type="ECO:0000313" key="14">
    <source>
        <dbReference type="Proteomes" id="UP000054538"/>
    </source>
</evidence>
<feature type="region of interest" description="Disordered" evidence="9">
    <location>
        <begin position="491"/>
        <end position="529"/>
    </location>
</feature>
<protein>
    <recommendedName>
        <fullName evidence="15">P-loop containing nucleoside triphosphate hydrolase protein</fullName>
    </recommendedName>
</protein>
<dbReference type="Gene3D" id="1.20.1560.10">
    <property type="entry name" value="ABC transporter type 1, transmembrane domain"/>
    <property type="match status" value="2"/>
</dbReference>
<keyword evidence="4" id="KW-0677">Repeat</keyword>
<dbReference type="PROSITE" id="PS50929">
    <property type="entry name" value="ABC_TM1F"/>
    <property type="match status" value="2"/>
</dbReference>
<dbReference type="GO" id="GO:0140359">
    <property type="term" value="F:ABC-type transporter activity"/>
    <property type="evidence" value="ECO:0007669"/>
    <property type="project" value="InterPro"/>
</dbReference>
<dbReference type="FunCoup" id="A0A0D0DWZ2">
    <property type="interactions" value="37"/>
</dbReference>
<feature type="domain" description="ABC transmembrane type-1" evidence="12">
    <location>
        <begin position="1078"/>
        <end position="1346"/>
    </location>
</feature>
<evidence type="ECO:0000256" key="8">
    <source>
        <dbReference type="ARBA" id="ARBA00023136"/>
    </source>
</evidence>
<dbReference type="InterPro" id="IPR050173">
    <property type="entry name" value="ABC_transporter_C-like"/>
</dbReference>
<dbReference type="OrthoDB" id="6500128at2759"/>
<sequence length="1653" mass="183538">MDRVELPTGYDTRVSLLYKYHLNKLCLLFPQDTLQPTTPQPRCETMSLWAQYTDPGPWQVLLREHFTQLLSVGPKNAILSNSLVIPFYAASASAVFLFLHIISASYPCQAFGRCLARLASRSKQATVDENLDWNKDQPLISQLGGPIIFAFKFARFLGCLTFLGLALVIPSNEKGTESTSYGYLSALVHAQWPQLAIIATATYLSLLGLLSITTRYKYSRLASQHLATVLLVTFSVFAYRDLYPLLTFNEQPEDLHEGWRLWAKMAVLTTISIVLPVVVPSQYIPVDPTNPSEFPHPEQMASWLSMSLYLWLDPIVFMAQRVSHLSHDKLPPLADYDRSRNLKKGSFPHMDFFMNGRKRHVFFGLMRVFSTEYTILVILVILRVLSTLAAPVGINYLLSYIEQGGAEAVIRPWVWIACIFFGQFVGSVIFQWYIFFTTRTIVRTECIVTQLLFEHALRIRMKAETPEKNAESTISTPDSASIAESSTAVEASSESSDGAQPSSTNALGSATTKGKQKADDKADDAEVKKSTSSADNLVGKINNLATTDLGNIIDGRDFLLIFPYIPLQVGLCIWFLYGILGWSAFVGLAVMIACFPMPGIVAKKIQSIQMEKMEKTDARVQAVTETMGVLRMVKLFGWEKKMGERLGEKREVELRWTWKLKILELVNSNINNIIPMLTMMACYSTYTVTMGKELTASRVFSSMTIFDILRDQLHTIFWMLPSIIQAKVSLDRIDDFLKNTELLDVFTTPDQKRPTPALISQDHGSEESDLIGFRDAVFAWSNEADAGTLTPTRRRFNLRIDEIFFKRGCVNLIVGPTGAGKTSILMALLGEMHFIPSSPTSWFNLPRKGGVAYAAQESWVQNETIRDNILFGAPYVEARYEKVIYQCALKRDLELFEAGDQTEVGEKGLTLSGGQKARVTLARAVYSSAEILLLDDVLAALDVHTAKWIVDKCFSGDLIKNRTVILVTHNVAMASVVAQYVVSLNSNGRIVSEGSISEAVATDQKLAAEIAKEQAVLKKEEEIIDNVEPTIAAKDKMKDKADGKLVMAEEILEGHVSWPAFKLYLASVGGGHTTLFWFGFLFFMMTSEIATIVQTWFLGYWSSQYESRAPSEVDVKYYLTLYGGLLFLPTILYSPGYALWYYGALRASRSIHKKLVDAILGTTLRWLDTTPTSRVITRCTQDIRAIDGPFAQEISWVIELTLALGFRLLAVVSLTPSFLFPGAVAGVIGGWVGRIYMKAQLSIKREMSNAKAPVLGHFSAAIAGLTSIRAYGAQKAFQEQSLDRIDRYSKSARMFYNLNRWVCIRIDFVGSLFTTALAAYLVYGSTRDAANIGFSLNMAVGFSSMILFWVRILNEVEVNGNSIERVNSYINIEQEPKATESGKPPAYWPASGDLIIENLSARYSSDGPKVLHDLNCKIGSGERVGIVGRTGSGKSSLTLSILRCIPIEGTVYFDGIPTSAVNLDSLRSNVTIIPQVPELLSGTLRQNLDPFDQYDDATLNDALRSSGLFSVQDETDESRLTLDSAIASGGGNLSVGQRQILALARAMVRGSKLLILDEATSAIDYKTDTAIQSSLRNEMQNVTQIIIAHRLQSIIDADKIMVLDAGRIAEFGSPQELLQNEEGMFKALVDESGEKHLLYAMAAGERTAHGQRD</sequence>
<dbReference type="STRING" id="930991.A0A0D0DWZ2"/>
<dbReference type="Gene3D" id="3.40.50.300">
    <property type="entry name" value="P-loop containing nucleotide triphosphate hydrolases"/>
    <property type="match status" value="2"/>
</dbReference>
<dbReference type="CDD" id="cd18604">
    <property type="entry name" value="ABC_6TM_VMR1_D2_like"/>
    <property type="match status" value="1"/>
</dbReference>
<feature type="transmembrane region" description="Helical" evidence="10">
    <location>
        <begin position="1218"/>
        <end position="1237"/>
    </location>
</feature>
<feature type="transmembrane region" description="Helical" evidence="10">
    <location>
        <begin position="373"/>
        <end position="394"/>
    </location>
</feature>
<dbReference type="GO" id="GO:0016020">
    <property type="term" value="C:membrane"/>
    <property type="evidence" value="ECO:0007669"/>
    <property type="project" value="UniProtKB-SubCell"/>
</dbReference>
<evidence type="ECO:0000259" key="12">
    <source>
        <dbReference type="PROSITE" id="PS50929"/>
    </source>
</evidence>
<keyword evidence="5" id="KW-0547">Nucleotide-binding</keyword>
<evidence type="ECO:0000256" key="5">
    <source>
        <dbReference type="ARBA" id="ARBA00022741"/>
    </source>
</evidence>
<dbReference type="SMART" id="SM00382">
    <property type="entry name" value="AAA"/>
    <property type="match status" value="2"/>
</dbReference>
<dbReference type="GO" id="GO:0005524">
    <property type="term" value="F:ATP binding"/>
    <property type="evidence" value="ECO:0007669"/>
    <property type="project" value="UniProtKB-KW"/>
</dbReference>
<evidence type="ECO:0000256" key="7">
    <source>
        <dbReference type="ARBA" id="ARBA00022989"/>
    </source>
</evidence>
<evidence type="ECO:0000256" key="3">
    <source>
        <dbReference type="ARBA" id="ARBA00022692"/>
    </source>
</evidence>
<reference evidence="14" key="2">
    <citation type="submission" date="2015-01" db="EMBL/GenBank/DDBJ databases">
        <title>Evolutionary Origins and Diversification of the Mycorrhizal Mutualists.</title>
        <authorList>
            <consortium name="DOE Joint Genome Institute"/>
            <consortium name="Mycorrhizal Genomics Consortium"/>
            <person name="Kohler A."/>
            <person name="Kuo A."/>
            <person name="Nagy L.G."/>
            <person name="Floudas D."/>
            <person name="Copeland A."/>
            <person name="Barry K.W."/>
            <person name="Cichocki N."/>
            <person name="Veneault-Fourrey C."/>
            <person name="LaButti K."/>
            <person name="Lindquist E.A."/>
            <person name="Lipzen A."/>
            <person name="Lundell T."/>
            <person name="Morin E."/>
            <person name="Murat C."/>
            <person name="Riley R."/>
            <person name="Ohm R."/>
            <person name="Sun H."/>
            <person name="Tunlid A."/>
            <person name="Henrissat B."/>
            <person name="Grigoriev I.V."/>
            <person name="Hibbett D.S."/>
            <person name="Martin F."/>
        </authorList>
    </citation>
    <scope>NUCLEOTIDE SEQUENCE [LARGE SCALE GENOMIC DNA]</scope>
    <source>
        <strain evidence="14">Ve08.2h10</strain>
    </source>
</reference>
<feature type="transmembrane region" description="Helical" evidence="10">
    <location>
        <begin position="1075"/>
        <end position="1097"/>
    </location>
</feature>
<dbReference type="InParanoid" id="A0A0D0DWZ2"/>
<evidence type="ECO:0008006" key="15">
    <source>
        <dbReference type="Google" id="ProtNLM"/>
    </source>
</evidence>
<dbReference type="Pfam" id="PF00664">
    <property type="entry name" value="ABC_membrane"/>
    <property type="match status" value="2"/>
</dbReference>
<dbReference type="CDD" id="cd18596">
    <property type="entry name" value="ABC_6TM_VMR1_D1_like"/>
    <property type="match status" value="1"/>
</dbReference>
<dbReference type="GO" id="GO:0016887">
    <property type="term" value="F:ATP hydrolysis activity"/>
    <property type="evidence" value="ECO:0007669"/>
    <property type="project" value="InterPro"/>
</dbReference>
<dbReference type="SUPFAM" id="SSF90123">
    <property type="entry name" value="ABC transporter transmembrane region"/>
    <property type="match status" value="2"/>
</dbReference>
<keyword evidence="7 10" id="KW-1133">Transmembrane helix</keyword>
<feature type="transmembrane region" description="Helical" evidence="10">
    <location>
        <begin position="147"/>
        <end position="169"/>
    </location>
</feature>
<dbReference type="CDD" id="cd03250">
    <property type="entry name" value="ABCC_MRP_domain1"/>
    <property type="match status" value="1"/>
</dbReference>